<reference evidence="1 2" key="1">
    <citation type="submission" date="2019-08" db="EMBL/GenBank/DDBJ databases">
        <authorList>
            <person name="Alioto T."/>
            <person name="Alioto T."/>
            <person name="Gomez Garrido J."/>
        </authorList>
    </citation>
    <scope>NUCLEOTIDE SEQUENCE [LARGE SCALE GENOMIC DNA]</scope>
</reference>
<evidence type="ECO:0000313" key="2">
    <source>
        <dbReference type="Proteomes" id="UP000325440"/>
    </source>
</evidence>
<accession>A0A5E4NFW2</accession>
<protein>
    <submittedName>
        <fullName evidence="1">Uncharacterized protein</fullName>
    </submittedName>
</protein>
<evidence type="ECO:0000313" key="1">
    <source>
        <dbReference type="EMBL" id="VVC42059.1"/>
    </source>
</evidence>
<sequence length="114" mass="12999">MFLGGPFTSSDGDCVITCVSVDSRLVPVRTDHPRRRRPGVAVRPTFGIYEKYSWVDTPRSRAVVGVWRSDSDGLMSFVRQWLISEWPPARRWPNRGQTVCDELGSGSWDRALMR</sequence>
<dbReference type="AlphaFoldDB" id="A0A5E4NFW2"/>
<proteinExistence type="predicted"/>
<organism evidence="1 2">
    <name type="scientific">Cinara cedri</name>
    <dbReference type="NCBI Taxonomy" id="506608"/>
    <lineage>
        <taxon>Eukaryota</taxon>
        <taxon>Metazoa</taxon>
        <taxon>Ecdysozoa</taxon>
        <taxon>Arthropoda</taxon>
        <taxon>Hexapoda</taxon>
        <taxon>Insecta</taxon>
        <taxon>Pterygota</taxon>
        <taxon>Neoptera</taxon>
        <taxon>Paraneoptera</taxon>
        <taxon>Hemiptera</taxon>
        <taxon>Sternorrhyncha</taxon>
        <taxon>Aphidomorpha</taxon>
        <taxon>Aphidoidea</taxon>
        <taxon>Aphididae</taxon>
        <taxon>Lachninae</taxon>
        <taxon>Cinara</taxon>
    </lineage>
</organism>
<name>A0A5E4NFW2_9HEMI</name>
<dbReference type="EMBL" id="CABPRJ010001935">
    <property type="protein sequence ID" value="VVC42059.1"/>
    <property type="molecule type" value="Genomic_DNA"/>
</dbReference>
<gene>
    <name evidence="1" type="ORF">CINCED_3A016922</name>
</gene>
<dbReference type="Proteomes" id="UP000325440">
    <property type="component" value="Unassembled WGS sequence"/>
</dbReference>
<keyword evidence="2" id="KW-1185">Reference proteome</keyword>